<organism evidence="1">
    <name type="scientific">marine sediment metagenome</name>
    <dbReference type="NCBI Taxonomy" id="412755"/>
    <lineage>
        <taxon>unclassified sequences</taxon>
        <taxon>metagenomes</taxon>
        <taxon>ecological metagenomes</taxon>
    </lineage>
</organism>
<proteinExistence type="predicted"/>
<evidence type="ECO:0008006" key="2">
    <source>
        <dbReference type="Google" id="ProtNLM"/>
    </source>
</evidence>
<evidence type="ECO:0000313" key="1">
    <source>
        <dbReference type="EMBL" id="KKM99429.1"/>
    </source>
</evidence>
<dbReference type="EMBL" id="LAZR01005498">
    <property type="protein sequence ID" value="KKM99429.1"/>
    <property type="molecule type" value="Genomic_DNA"/>
</dbReference>
<dbReference type="SUPFAM" id="SSF52540">
    <property type="entry name" value="P-loop containing nucleoside triphosphate hydrolases"/>
    <property type="match status" value="1"/>
</dbReference>
<dbReference type="Gene3D" id="3.40.50.300">
    <property type="entry name" value="P-loop containing nucleotide triphosphate hydrolases"/>
    <property type="match status" value="1"/>
</dbReference>
<dbReference type="AlphaFoldDB" id="A0A0F9LWD7"/>
<dbReference type="Pfam" id="PF13481">
    <property type="entry name" value="AAA_25"/>
    <property type="match status" value="1"/>
</dbReference>
<gene>
    <name evidence="1" type="ORF">LCGC14_1147970</name>
</gene>
<accession>A0A0F9LWD7</accession>
<sequence length="258" mass="29483">MAEPRELEEFLTWKPGKLVPILSKGIMYEGTRVFIYGRYKTMKSMLALRFALAVSRGCPWLGFDTPVEGRSVMLLQLEIPEPMLHKRVMKMVLDAIPQKQKMWIWTEPFLKLDTPGGWARINQYLTKYQPQVLILDPIYKLMSGDLTATAPVQKLTSDIDRLMAEHPGLAIMLVHHTRKESADATRAWGSSDDMYGNMIFSAWADSLIRLERGKYNEINVEFPVLRHAEEEIAPMTLFFNGYQLDFDTVPNIVGGQSG</sequence>
<protein>
    <recommendedName>
        <fullName evidence="2">SF4 helicase domain-containing protein</fullName>
    </recommendedName>
</protein>
<dbReference type="InterPro" id="IPR027417">
    <property type="entry name" value="P-loop_NTPase"/>
</dbReference>
<reference evidence="1" key="1">
    <citation type="journal article" date="2015" name="Nature">
        <title>Complex archaea that bridge the gap between prokaryotes and eukaryotes.</title>
        <authorList>
            <person name="Spang A."/>
            <person name="Saw J.H."/>
            <person name="Jorgensen S.L."/>
            <person name="Zaremba-Niedzwiedzka K."/>
            <person name="Martijn J."/>
            <person name="Lind A.E."/>
            <person name="van Eijk R."/>
            <person name="Schleper C."/>
            <person name="Guy L."/>
            <person name="Ettema T.J."/>
        </authorList>
    </citation>
    <scope>NUCLEOTIDE SEQUENCE</scope>
</reference>
<name>A0A0F9LWD7_9ZZZZ</name>
<comment type="caution">
    <text evidence="1">The sequence shown here is derived from an EMBL/GenBank/DDBJ whole genome shotgun (WGS) entry which is preliminary data.</text>
</comment>